<dbReference type="InterPro" id="IPR001441">
    <property type="entry name" value="UPP_synth-like"/>
</dbReference>
<protein>
    <recommendedName>
        <fullName evidence="3">Alkyl transferase</fullName>
        <ecNumber evidence="3">2.5.1.-</ecNumber>
    </recommendedName>
</protein>
<dbReference type="KEGG" id="smo:SELMODRAFT_414870"/>
<proteinExistence type="inferred from homology"/>
<comment type="cofactor">
    <cofactor evidence="1">
        <name>Mg(2+)</name>
        <dbReference type="ChEBI" id="CHEBI:18420"/>
    </cofactor>
</comment>
<dbReference type="EMBL" id="GL377590">
    <property type="protein sequence ID" value="EFJ24291.1"/>
    <property type="molecule type" value="Genomic_DNA"/>
</dbReference>
<dbReference type="Proteomes" id="UP000001514">
    <property type="component" value="Unassembled WGS sequence"/>
</dbReference>
<evidence type="ECO:0000313" key="4">
    <source>
        <dbReference type="EMBL" id="EFJ24291.1"/>
    </source>
</evidence>
<dbReference type="STRING" id="88036.D8RUW8"/>
<dbReference type="InParanoid" id="D8RUW8"/>
<organism evidence="5">
    <name type="scientific">Selaginella moellendorffii</name>
    <name type="common">Spikemoss</name>
    <dbReference type="NCBI Taxonomy" id="88036"/>
    <lineage>
        <taxon>Eukaryota</taxon>
        <taxon>Viridiplantae</taxon>
        <taxon>Streptophyta</taxon>
        <taxon>Embryophyta</taxon>
        <taxon>Tracheophyta</taxon>
        <taxon>Lycopodiopsida</taxon>
        <taxon>Selaginellales</taxon>
        <taxon>Selaginellaceae</taxon>
        <taxon>Selaginella</taxon>
    </lineage>
</organism>
<gene>
    <name evidence="4" type="ORF">SELMODRAFT_414870</name>
</gene>
<dbReference type="eggNOG" id="KOG1602">
    <property type="taxonomic scope" value="Eukaryota"/>
</dbReference>
<evidence type="ECO:0000256" key="2">
    <source>
        <dbReference type="ARBA" id="ARBA00022679"/>
    </source>
</evidence>
<dbReference type="Pfam" id="PF01255">
    <property type="entry name" value="Prenyltransf"/>
    <property type="match status" value="1"/>
</dbReference>
<dbReference type="InterPro" id="IPR018520">
    <property type="entry name" value="UPP_synth-like_CS"/>
</dbReference>
<dbReference type="NCBIfam" id="TIGR00055">
    <property type="entry name" value="uppS"/>
    <property type="match status" value="1"/>
</dbReference>
<name>D8RUW8_SELML</name>
<dbReference type="GO" id="GO:0016765">
    <property type="term" value="F:transferase activity, transferring alkyl or aryl (other than methyl) groups"/>
    <property type="evidence" value="ECO:0007669"/>
    <property type="project" value="InterPro"/>
</dbReference>
<dbReference type="PANTHER" id="PTHR10291:SF0">
    <property type="entry name" value="DEHYDRODOLICHYL DIPHOSPHATE SYNTHASE 2"/>
    <property type="match status" value="1"/>
</dbReference>
<evidence type="ECO:0000256" key="3">
    <source>
        <dbReference type="RuleBase" id="RU363018"/>
    </source>
</evidence>
<dbReference type="GO" id="GO:0016094">
    <property type="term" value="P:polyprenol biosynthetic process"/>
    <property type="evidence" value="ECO:0000318"/>
    <property type="project" value="GO_Central"/>
</dbReference>
<dbReference type="AlphaFoldDB" id="D8RUW8"/>
<accession>D8RUW8</accession>
<reference evidence="4 5" key="1">
    <citation type="journal article" date="2011" name="Science">
        <title>The Selaginella genome identifies genetic changes associated with the evolution of vascular plants.</title>
        <authorList>
            <person name="Banks J.A."/>
            <person name="Nishiyama T."/>
            <person name="Hasebe M."/>
            <person name="Bowman J.L."/>
            <person name="Gribskov M."/>
            <person name="dePamphilis C."/>
            <person name="Albert V.A."/>
            <person name="Aono N."/>
            <person name="Aoyama T."/>
            <person name="Ambrose B.A."/>
            <person name="Ashton N.W."/>
            <person name="Axtell M.J."/>
            <person name="Barker E."/>
            <person name="Barker M.S."/>
            <person name="Bennetzen J.L."/>
            <person name="Bonawitz N.D."/>
            <person name="Chapple C."/>
            <person name="Cheng C."/>
            <person name="Correa L.G."/>
            <person name="Dacre M."/>
            <person name="DeBarry J."/>
            <person name="Dreyer I."/>
            <person name="Elias M."/>
            <person name="Engstrom E.M."/>
            <person name="Estelle M."/>
            <person name="Feng L."/>
            <person name="Finet C."/>
            <person name="Floyd S.K."/>
            <person name="Frommer W.B."/>
            <person name="Fujita T."/>
            <person name="Gramzow L."/>
            <person name="Gutensohn M."/>
            <person name="Harholt J."/>
            <person name="Hattori M."/>
            <person name="Heyl A."/>
            <person name="Hirai T."/>
            <person name="Hiwatashi Y."/>
            <person name="Ishikawa M."/>
            <person name="Iwata M."/>
            <person name="Karol K.G."/>
            <person name="Koehler B."/>
            <person name="Kolukisaoglu U."/>
            <person name="Kubo M."/>
            <person name="Kurata T."/>
            <person name="Lalonde S."/>
            <person name="Li K."/>
            <person name="Li Y."/>
            <person name="Litt A."/>
            <person name="Lyons E."/>
            <person name="Manning G."/>
            <person name="Maruyama T."/>
            <person name="Michael T.P."/>
            <person name="Mikami K."/>
            <person name="Miyazaki S."/>
            <person name="Morinaga S."/>
            <person name="Murata T."/>
            <person name="Mueller-Roeber B."/>
            <person name="Nelson D.R."/>
            <person name="Obara M."/>
            <person name="Oguri Y."/>
            <person name="Olmstead R.G."/>
            <person name="Onodera N."/>
            <person name="Petersen B.L."/>
            <person name="Pils B."/>
            <person name="Prigge M."/>
            <person name="Rensing S.A."/>
            <person name="Riano-Pachon D.M."/>
            <person name="Roberts A.W."/>
            <person name="Sato Y."/>
            <person name="Scheller H.V."/>
            <person name="Schulz B."/>
            <person name="Schulz C."/>
            <person name="Shakirov E.V."/>
            <person name="Shibagaki N."/>
            <person name="Shinohara N."/>
            <person name="Shippen D.E."/>
            <person name="Soerensen I."/>
            <person name="Sotooka R."/>
            <person name="Sugimoto N."/>
            <person name="Sugita M."/>
            <person name="Sumikawa N."/>
            <person name="Tanurdzic M."/>
            <person name="Theissen G."/>
            <person name="Ulvskov P."/>
            <person name="Wakazuki S."/>
            <person name="Weng J.K."/>
            <person name="Willats W.W."/>
            <person name="Wipf D."/>
            <person name="Wolf P.G."/>
            <person name="Yang L."/>
            <person name="Zimmer A.D."/>
            <person name="Zhu Q."/>
            <person name="Mitros T."/>
            <person name="Hellsten U."/>
            <person name="Loque D."/>
            <person name="Otillar R."/>
            <person name="Salamov A."/>
            <person name="Schmutz J."/>
            <person name="Shapiro H."/>
            <person name="Lindquist E."/>
            <person name="Lucas S."/>
            <person name="Rokhsar D."/>
            <person name="Grigoriev I.V."/>
        </authorList>
    </citation>
    <scope>NUCLEOTIDE SEQUENCE [LARGE SCALE GENOMIC DNA]</scope>
</reference>
<dbReference type="HOGENOM" id="CLU_038505_4_1_1"/>
<dbReference type="Gramene" id="EFJ24291">
    <property type="protein sequence ID" value="EFJ24291"/>
    <property type="gene ID" value="SELMODRAFT_414870"/>
</dbReference>
<dbReference type="OrthoDB" id="4173905at2759"/>
<dbReference type="InterPro" id="IPR036424">
    <property type="entry name" value="UPP_synth-like_sf"/>
</dbReference>
<dbReference type="PANTHER" id="PTHR10291">
    <property type="entry name" value="DEHYDRODOLICHYL DIPHOSPHATE SYNTHASE FAMILY MEMBER"/>
    <property type="match status" value="1"/>
</dbReference>
<keyword evidence="2 3" id="KW-0808">Transferase</keyword>
<dbReference type="FunCoup" id="D8RUW8">
    <property type="interactions" value="29"/>
</dbReference>
<evidence type="ECO:0000313" key="5">
    <source>
        <dbReference type="Proteomes" id="UP000001514"/>
    </source>
</evidence>
<keyword evidence="5" id="KW-1185">Reference proteome</keyword>
<dbReference type="PROSITE" id="PS01066">
    <property type="entry name" value="UPP_SYNTHASE"/>
    <property type="match status" value="1"/>
</dbReference>
<evidence type="ECO:0000256" key="1">
    <source>
        <dbReference type="ARBA" id="ARBA00001946"/>
    </source>
</evidence>
<dbReference type="Gene3D" id="3.40.1180.10">
    <property type="entry name" value="Decaprenyl diphosphate synthase-like"/>
    <property type="match status" value="1"/>
</dbReference>
<sequence length="155" mass="17884">MNIFTKGICVHFIGDLSRLPGTLRLLACQIQERTRHNKGLKLVVGLSYSGRQDLVQACKAVAAEVQRGSVDLDEIDESKLESKLLTTWDEEISDPDLLIRTSGEKRLSNFMLWQLAYTELVFVPELWPDFGENEYRVALAEYQERDRRFGRHQNK</sequence>
<comment type="similarity">
    <text evidence="3">Belongs to the UPP synthase family.</text>
</comment>
<dbReference type="CDD" id="cd00475">
    <property type="entry name" value="Cis_IPPS"/>
    <property type="match status" value="1"/>
</dbReference>
<dbReference type="SUPFAM" id="SSF64005">
    <property type="entry name" value="Undecaprenyl diphosphate synthase"/>
    <property type="match status" value="1"/>
</dbReference>
<dbReference type="EC" id="2.5.1.-" evidence="3"/>